<dbReference type="Proteomes" id="UP000245021">
    <property type="component" value="Unassembled WGS sequence"/>
</dbReference>
<dbReference type="RefSeq" id="WP_109244949.1">
    <property type="nucleotide sequence ID" value="NZ_BFFO01000001.1"/>
</dbReference>
<accession>A0A2R5HIQ5</accession>
<organism evidence="1 2">
    <name type="scientific">Lactococcus termiticola</name>
    <dbReference type="NCBI Taxonomy" id="2169526"/>
    <lineage>
        <taxon>Bacteria</taxon>
        <taxon>Bacillati</taxon>
        <taxon>Bacillota</taxon>
        <taxon>Bacilli</taxon>
        <taxon>Lactobacillales</taxon>
        <taxon>Streptococcaceae</taxon>
        <taxon>Lactococcus</taxon>
    </lineage>
</organism>
<keyword evidence="2" id="KW-1185">Reference proteome</keyword>
<dbReference type="AlphaFoldDB" id="A0A2R5HIQ5"/>
<gene>
    <name evidence="1" type="ORF">NtB2_00053</name>
</gene>
<reference evidence="1 2" key="1">
    <citation type="journal article" date="2018" name="Genome Announc.">
        <title>Draft Genome Sequence of Lactococcus sp. Strain NtB2 (JCM 32569), Isolated from the Gut of the Higher Termite Nasutitermes takasagoensis.</title>
        <authorList>
            <person name="Noda S."/>
            <person name="Aihara C."/>
            <person name="Yuki M."/>
            <person name="Ohkuma M."/>
        </authorList>
    </citation>
    <scope>NUCLEOTIDE SEQUENCE [LARGE SCALE GENOMIC DNA]</scope>
    <source>
        <strain evidence="1 2">NtB2</strain>
    </source>
</reference>
<evidence type="ECO:0000313" key="1">
    <source>
        <dbReference type="EMBL" id="GBG95951.1"/>
    </source>
</evidence>
<comment type="caution">
    <text evidence="1">The sequence shown here is derived from an EMBL/GenBank/DDBJ whole genome shotgun (WGS) entry which is preliminary data.</text>
</comment>
<name>A0A2R5HIQ5_9LACT</name>
<proteinExistence type="predicted"/>
<protein>
    <submittedName>
        <fullName evidence="1">Uncharacterized protein</fullName>
    </submittedName>
</protein>
<evidence type="ECO:0000313" key="2">
    <source>
        <dbReference type="Proteomes" id="UP000245021"/>
    </source>
</evidence>
<sequence length="77" mass="9093">MNKLEKFKTVRDLKSALLDEAGIYDYDSRDVVSFGERTAEKMAEDYFGTIPSNHSPAYKKLLEKFRESVEDYDYRRD</sequence>
<dbReference type="EMBL" id="BFFO01000001">
    <property type="protein sequence ID" value="GBG95951.1"/>
    <property type="molecule type" value="Genomic_DNA"/>
</dbReference>